<keyword evidence="6" id="KW-1185">Reference proteome</keyword>
<dbReference type="InterPro" id="IPR029062">
    <property type="entry name" value="Class_I_gatase-like"/>
</dbReference>
<keyword evidence="3" id="KW-0378">Hydrolase</keyword>
<evidence type="ECO:0000256" key="1">
    <source>
        <dbReference type="ARBA" id="ARBA00006534"/>
    </source>
</evidence>
<dbReference type="CDD" id="cd03145">
    <property type="entry name" value="GAT1_cyanophycinase"/>
    <property type="match status" value="1"/>
</dbReference>
<proteinExistence type="inferred from homology"/>
<dbReference type="RefSeq" id="WP_169681366.1">
    <property type="nucleotide sequence ID" value="NZ_JABBNU010000006.1"/>
</dbReference>
<name>A0A848J3J9_9BACT</name>
<dbReference type="EMBL" id="JABBNU010000006">
    <property type="protein sequence ID" value="NMM48929.1"/>
    <property type="molecule type" value="Genomic_DNA"/>
</dbReference>
<keyword evidence="4" id="KW-0720">Serine protease</keyword>
<evidence type="ECO:0000313" key="5">
    <source>
        <dbReference type="EMBL" id="NMM48929.1"/>
    </source>
</evidence>
<dbReference type="PANTHER" id="PTHR36175:SF1">
    <property type="entry name" value="CYANOPHYCINASE"/>
    <property type="match status" value="1"/>
</dbReference>
<reference evidence="5 6" key="1">
    <citation type="submission" date="2020-04" db="EMBL/GenBank/DDBJ databases">
        <title>Flammeovirgaceae bacterium KN852 isolated from deep sea.</title>
        <authorList>
            <person name="Zhang D.-C."/>
        </authorList>
    </citation>
    <scope>NUCLEOTIDE SEQUENCE [LARGE SCALE GENOMIC DNA]</scope>
    <source>
        <strain evidence="5 6">KN852</strain>
    </source>
</reference>
<dbReference type="GO" id="GO:0006508">
    <property type="term" value="P:proteolysis"/>
    <property type="evidence" value="ECO:0007669"/>
    <property type="project" value="UniProtKB-KW"/>
</dbReference>
<dbReference type="InterPro" id="IPR005320">
    <property type="entry name" value="Peptidase_S51"/>
</dbReference>
<dbReference type="Pfam" id="PF03575">
    <property type="entry name" value="Peptidase_S51"/>
    <property type="match status" value="1"/>
</dbReference>
<evidence type="ECO:0000256" key="3">
    <source>
        <dbReference type="ARBA" id="ARBA00022801"/>
    </source>
</evidence>
<dbReference type="SUPFAM" id="SSF52317">
    <property type="entry name" value="Class I glutamine amidotransferase-like"/>
    <property type="match status" value="1"/>
</dbReference>
<organism evidence="5 6">
    <name type="scientific">Marinigracilibium pacificum</name>
    <dbReference type="NCBI Taxonomy" id="2729599"/>
    <lineage>
        <taxon>Bacteria</taxon>
        <taxon>Pseudomonadati</taxon>
        <taxon>Bacteroidota</taxon>
        <taxon>Cytophagia</taxon>
        <taxon>Cytophagales</taxon>
        <taxon>Flammeovirgaceae</taxon>
        <taxon>Marinigracilibium</taxon>
    </lineage>
</organism>
<protein>
    <submittedName>
        <fullName evidence="5">Cyanophycinase</fullName>
    </submittedName>
</protein>
<dbReference type="Gene3D" id="3.40.50.880">
    <property type="match status" value="1"/>
</dbReference>
<evidence type="ECO:0000256" key="4">
    <source>
        <dbReference type="ARBA" id="ARBA00022825"/>
    </source>
</evidence>
<dbReference type="Proteomes" id="UP000559010">
    <property type="component" value="Unassembled WGS sequence"/>
</dbReference>
<dbReference type="AlphaFoldDB" id="A0A848J3J9"/>
<keyword evidence="2" id="KW-0645">Protease</keyword>
<evidence type="ECO:0000313" key="6">
    <source>
        <dbReference type="Proteomes" id="UP000559010"/>
    </source>
</evidence>
<evidence type="ECO:0000256" key="2">
    <source>
        <dbReference type="ARBA" id="ARBA00022670"/>
    </source>
</evidence>
<sequence>MKYSLSLITFLLSCNLLVFGQGNLLLVGGGSEKDESWGWSNEPYKWAIDKSSNKTVAILTYETQPSQWLPDYFVSLGAQKAYNVSITNQSEANNESNFDLLNEADVVFIKGGDQSVYYQEYNDTRVEDALQTIFDRGGVICGTSAGMAILGGTDYTAEAGSVYPDETLSDIRLSDITLKDDFLSFKPGYLFDTHFTERGRFTRLIHFISRYYLDNGTLISGIGVDDQTALAIDENNQATAFGTGGAHFYYFENNPQITNGQLVGGDVMTFSIVDGQSVNLDDLSNRPQYSNQVNAGSVSLNKTLLIQKKSEFTELEPLLNEMLSIGDSDSLVLISNSNNSKAGSVVNSIRTEKGIIVTWLELTEASNSSLQVDLRNKIRQANHFILFEVTPAEIEDFANGQTGILLKKAINNAGVVLALVGESAEMAGEKYCTNCSDVSSASYDGLLDFYDGFNFLSSTMIIANTYDLSTDFYENNASAGHWAAMNYGLKNTVFVQDETFIKASENDGKISITVHGEVPGIVFTNNSTSYQNVSFGNDASGTTRQIVGFENGTYFFSDETNKYYAGQFSVEVPEDLGWESIDEPITGIEIEKSKIGFRTNGKDFWFVSDEYWELDVKVFATNGQILDNCKLLSGQKFPIKNNSSNMVLVLLSDIENNIILTRKVILQ</sequence>
<comment type="similarity">
    <text evidence="1">Belongs to the peptidase S51 family.</text>
</comment>
<accession>A0A848J3J9</accession>
<dbReference type="PANTHER" id="PTHR36175">
    <property type="entry name" value="CYANOPHYCINASE"/>
    <property type="match status" value="1"/>
</dbReference>
<dbReference type="GO" id="GO:0008236">
    <property type="term" value="F:serine-type peptidase activity"/>
    <property type="evidence" value="ECO:0007669"/>
    <property type="project" value="UniProtKB-KW"/>
</dbReference>
<gene>
    <name evidence="5" type="ORF">HH304_11005</name>
</gene>
<comment type="caution">
    <text evidence="5">The sequence shown here is derived from an EMBL/GenBank/DDBJ whole genome shotgun (WGS) entry which is preliminary data.</text>
</comment>